<comment type="function">
    <text evidence="1 9">Accessory subunit of the mitochondrial membrane respiratory chain NADH dehydrogenase (Complex I), that is believed not to be involved in catalysis. Complex I functions in the transfer of electrons from NADH to the respiratory chain. The immediate electron acceptor for the enzyme is believed to be ubiquinone.</text>
</comment>
<feature type="region of interest" description="Disordered" evidence="10">
    <location>
        <begin position="1"/>
        <end position="28"/>
    </location>
</feature>
<evidence type="ECO:0000256" key="7">
    <source>
        <dbReference type="ARBA" id="ARBA00023128"/>
    </source>
</evidence>
<keyword evidence="7 9" id="KW-0496">Mitochondrion</keyword>
<proteinExistence type="inferred from homology"/>
<protein>
    <recommendedName>
        <fullName evidence="9">NADH-ubiquinone oxidoreductase</fullName>
    </recommendedName>
</protein>
<dbReference type="PANTHER" id="PTHR13344:SF0">
    <property type="entry name" value="NADH DEHYDROGENASE [UBIQUINONE] 1 ALPHA SUBCOMPLEX SUBUNIT 8"/>
    <property type="match status" value="1"/>
</dbReference>
<reference evidence="11" key="1">
    <citation type="journal article" date="2022" name="G3 (Bethesda)">
        <title>High quality genome of the basidiomycete yeast Dioszegia hungarica PDD-24b-2 isolated from cloud water.</title>
        <authorList>
            <person name="Jarrige D."/>
            <person name="Haridas S."/>
            <person name="Bleykasten-Grosshans C."/>
            <person name="Joly M."/>
            <person name="Nadalig T."/>
            <person name="Sancelme M."/>
            <person name="Vuilleumier S."/>
            <person name="Grigoriev I.V."/>
            <person name="Amato P."/>
            <person name="Bringel F."/>
        </authorList>
    </citation>
    <scope>NUCLEOTIDE SEQUENCE</scope>
    <source>
        <strain evidence="11">PDD-24b-2</strain>
    </source>
</reference>
<comment type="subcellular location">
    <subcellularLocation>
        <location evidence="9">Mitochondrion inner membrane</location>
    </subcellularLocation>
</comment>
<sequence>MASHRSATFSDQPYSDPNPLPSSVPHVEELGTTSAPLKSISFQLGSHCKAVNDDFMLCKAESRDPAKCLAEGRKVTRCATELINKMRESCLSEWDAHWQCLEKNNQHFQACRKLEKGLNDCAFSKLNLSKSIPGSPDGPQVHEKKSPIFTRVQK</sequence>
<keyword evidence="12" id="KW-1185">Reference proteome</keyword>
<dbReference type="GO" id="GO:0006120">
    <property type="term" value="P:mitochondrial electron transport, NADH to ubiquinone"/>
    <property type="evidence" value="ECO:0007669"/>
    <property type="project" value="InterPro"/>
</dbReference>
<keyword evidence="5" id="KW-0677">Repeat</keyword>
<keyword evidence="3 9" id="KW-0813">Transport</keyword>
<evidence type="ECO:0000313" key="12">
    <source>
        <dbReference type="Proteomes" id="UP001164286"/>
    </source>
</evidence>
<organism evidence="11 12">
    <name type="scientific">Dioszegia hungarica</name>
    <dbReference type="NCBI Taxonomy" id="4972"/>
    <lineage>
        <taxon>Eukaryota</taxon>
        <taxon>Fungi</taxon>
        <taxon>Dikarya</taxon>
        <taxon>Basidiomycota</taxon>
        <taxon>Agaricomycotina</taxon>
        <taxon>Tremellomycetes</taxon>
        <taxon>Tremellales</taxon>
        <taxon>Bulleribasidiaceae</taxon>
        <taxon>Dioszegia</taxon>
    </lineage>
</organism>
<evidence type="ECO:0000256" key="6">
    <source>
        <dbReference type="ARBA" id="ARBA00022982"/>
    </source>
</evidence>
<dbReference type="GO" id="GO:0005743">
    <property type="term" value="C:mitochondrial inner membrane"/>
    <property type="evidence" value="ECO:0007669"/>
    <property type="project" value="UniProtKB-SubCell"/>
</dbReference>
<feature type="compositionally biased region" description="Polar residues" evidence="10">
    <location>
        <begin position="1"/>
        <end position="15"/>
    </location>
</feature>
<evidence type="ECO:0000256" key="4">
    <source>
        <dbReference type="ARBA" id="ARBA00022660"/>
    </source>
</evidence>
<evidence type="ECO:0000313" key="11">
    <source>
        <dbReference type="EMBL" id="KAI9639389.1"/>
    </source>
</evidence>
<dbReference type="EMBL" id="JAKWFO010000001">
    <property type="protein sequence ID" value="KAI9639389.1"/>
    <property type="molecule type" value="Genomic_DNA"/>
</dbReference>
<keyword evidence="6 9" id="KW-0249">Electron transport</keyword>
<gene>
    <name evidence="11" type="ORF">MKK02DRAFT_35029</name>
</gene>
<keyword evidence="8" id="KW-1015">Disulfide bond</keyword>
<evidence type="ECO:0000256" key="8">
    <source>
        <dbReference type="ARBA" id="ARBA00023157"/>
    </source>
</evidence>
<dbReference type="RefSeq" id="XP_052949166.1">
    <property type="nucleotide sequence ID" value="XM_053089062.1"/>
</dbReference>
<evidence type="ECO:0000256" key="10">
    <source>
        <dbReference type="SAM" id="MobiDB-lite"/>
    </source>
</evidence>
<evidence type="ECO:0000256" key="1">
    <source>
        <dbReference type="ARBA" id="ARBA00003195"/>
    </source>
</evidence>
<evidence type="ECO:0000256" key="5">
    <source>
        <dbReference type="ARBA" id="ARBA00022737"/>
    </source>
</evidence>
<comment type="similarity">
    <text evidence="2 9">Belongs to the complex I NDUFA8 subunit family.</text>
</comment>
<dbReference type="InterPro" id="IPR016680">
    <property type="entry name" value="NDUFA8"/>
</dbReference>
<evidence type="ECO:0000256" key="3">
    <source>
        <dbReference type="ARBA" id="ARBA00022448"/>
    </source>
</evidence>
<accession>A0AA38LYS8</accession>
<keyword evidence="9" id="KW-0472">Membrane</keyword>
<dbReference type="GeneID" id="77728267"/>
<evidence type="ECO:0000256" key="9">
    <source>
        <dbReference type="PIRNR" id="PIRNR017016"/>
    </source>
</evidence>
<dbReference type="PANTHER" id="PTHR13344">
    <property type="entry name" value="NADH-UBIQUINONE OXIDOREDUCTASE"/>
    <property type="match status" value="1"/>
</dbReference>
<name>A0AA38LYS8_9TREE</name>
<dbReference type="PIRSF" id="PIRSF017016">
    <property type="entry name" value="NDUA8"/>
    <property type="match status" value="1"/>
</dbReference>
<dbReference type="PROSITE" id="PS51808">
    <property type="entry name" value="CHCH"/>
    <property type="match status" value="1"/>
</dbReference>
<evidence type="ECO:0000256" key="2">
    <source>
        <dbReference type="ARBA" id="ARBA00010705"/>
    </source>
</evidence>
<keyword evidence="9" id="KW-0999">Mitochondrion inner membrane</keyword>
<dbReference type="Proteomes" id="UP001164286">
    <property type="component" value="Unassembled WGS sequence"/>
</dbReference>
<feature type="region of interest" description="Disordered" evidence="10">
    <location>
        <begin position="131"/>
        <end position="154"/>
    </location>
</feature>
<comment type="caution">
    <text evidence="11">The sequence shown here is derived from an EMBL/GenBank/DDBJ whole genome shotgun (WGS) entry which is preliminary data.</text>
</comment>
<dbReference type="AlphaFoldDB" id="A0AA38LYS8"/>
<keyword evidence="4 9" id="KW-0679">Respiratory chain</keyword>